<dbReference type="Pfam" id="PF02469">
    <property type="entry name" value="Fasciclin"/>
    <property type="match status" value="1"/>
</dbReference>
<keyword evidence="2" id="KW-0722">Serine protease inhibitor</keyword>
<dbReference type="SUPFAM" id="SSF57362">
    <property type="entry name" value="BPTI-like"/>
    <property type="match status" value="1"/>
</dbReference>
<dbReference type="InterPro" id="IPR046350">
    <property type="entry name" value="Cystatin_sf"/>
</dbReference>
<dbReference type="GO" id="GO:0004867">
    <property type="term" value="F:serine-type endopeptidase inhibitor activity"/>
    <property type="evidence" value="ECO:0007669"/>
    <property type="project" value="UniProtKB-KW"/>
</dbReference>
<dbReference type="Gene3D" id="3.10.450.10">
    <property type="match status" value="1"/>
</dbReference>
<dbReference type="PANTHER" id="PTHR47364:SF2">
    <property type="entry name" value="CYSTEINE PROTEINASE INHIBITOR 5"/>
    <property type="match status" value="1"/>
</dbReference>
<dbReference type="InterPro" id="IPR036880">
    <property type="entry name" value="Kunitz_BPTI_sf"/>
</dbReference>
<dbReference type="CDD" id="cd00042">
    <property type="entry name" value="CY"/>
    <property type="match status" value="1"/>
</dbReference>
<dbReference type="Gene3D" id="2.30.180.10">
    <property type="entry name" value="FAS1 domain"/>
    <property type="match status" value="1"/>
</dbReference>
<dbReference type="SUPFAM" id="SSF82153">
    <property type="entry name" value="FAS1 domain"/>
    <property type="match status" value="1"/>
</dbReference>
<keyword evidence="5" id="KW-0732">Signal</keyword>
<name>A0A8J2W3V7_9CRUS</name>
<sequence>MKQRTIPMLTTFILIAVLSGLISSKPTKSANGNYIHGTDIVTEILQAIDRREEMWSITSYMNASREELAKELPLSNLDGTKINYTFFAPTSMAFMVQTPQDAPDPMFIDADFRLKVLIRHFVRQHVSTEDLTKLDKLVMADSTEVAITRKSMVEVCNLPPIANKNTAACLAYFPSWTFNTKLGKCENYVYGGCHKTENLFHSENDCLSKCGPAVNTVKSFIGQAEIQTEACACSEHVHDFCTIFVVDGVFMTSQEASEILSKHPHTAAADESASHTHNSALRTTPLDPISPILVEYVSVSPSEADVQEIAQFAVDELSRGAHSMASLVLVNVVKAEKQTLAGVNYRLKLELKSGDIGAMECDVVVFDQSCSSTCRVSSFKCNPPLDSSVSSTNE</sequence>
<evidence type="ECO:0000313" key="8">
    <source>
        <dbReference type="Proteomes" id="UP000789390"/>
    </source>
</evidence>
<dbReference type="Pfam" id="PF16845">
    <property type="entry name" value="SQAPI"/>
    <property type="match status" value="1"/>
</dbReference>
<evidence type="ECO:0000313" key="7">
    <source>
        <dbReference type="EMBL" id="CAH0104205.1"/>
    </source>
</evidence>
<evidence type="ECO:0000256" key="3">
    <source>
        <dbReference type="ARBA" id="ARBA00023157"/>
    </source>
</evidence>
<dbReference type="InterPro" id="IPR000010">
    <property type="entry name" value="Cystatin_dom"/>
</dbReference>
<protein>
    <recommendedName>
        <fullName evidence="6">BPTI/Kunitz inhibitor domain-containing protein</fullName>
    </recommendedName>
</protein>
<keyword evidence="3" id="KW-1015">Disulfide bond</keyword>
<feature type="chain" id="PRO_5035254853" description="BPTI/Kunitz inhibitor domain-containing protein" evidence="5">
    <location>
        <begin position="25"/>
        <end position="394"/>
    </location>
</feature>
<evidence type="ECO:0000259" key="6">
    <source>
        <dbReference type="PROSITE" id="PS50279"/>
    </source>
</evidence>
<evidence type="ECO:0000256" key="4">
    <source>
        <dbReference type="SAM" id="MobiDB-lite"/>
    </source>
</evidence>
<dbReference type="AlphaFoldDB" id="A0A8J2W3V7"/>
<dbReference type="EMBL" id="CAKKLH010000127">
    <property type="protein sequence ID" value="CAH0104205.1"/>
    <property type="molecule type" value="Genomic_DNA"/>
</dbReference>
<feature type="domain" description="BPTI/Kunitz inhibitor" evidence="6">
    <location>
        <begin position="156"/>
        <end position="210"/>
    </location>
</feature>
<dbReference type="InterPro" id="IPR036378">
    <property type="entry name" value="FAS1_dom_sf"/>
</dbReference>
<dbReference type="Proteomes" id="UP000789390">
    <property type="component" value="Unassembled WGS sequence"/>
</dbReference>
<keyword evidence="1" id="KW-0646">Protease inhibitor</keyword>
<dbReference type="SMART" id="SM00131">
    <property type="entry name" value="KU"/>
    <property type="match status" value="1"/>
</dbReference>
<dbReference type="Gene3D" id="4.10.410.10">
    <property type="entry name" value="Pancreatic trypsin inhibitor Kunitz domain"/>
    <property type="match status" value="1"/>
</dbReference>
<feature type="region of interest" description="Disordered" evidence="4">
    <location>
        <begin position="261"/>
        <end position="281"/>
    </location>
</feature>
<dbReference type="PROSITE" id="PS50279">
    <property type="entry name" value="BPTI_KUNITZ_2"/>
    <property type="match status" value="1"/>
</dbReference>
<accession>A0A8J2W3V7</accession>
<evidence type="ECO:0000256" key="5">
    <source>
        <dbReference type="SAM" id="SignalP"/>
    </source>
</evidence>
<gene>
    <name evidence="7" type="ORF">DGAL_LOCUS6924</name>
</gene>
<dbReference type="InterPro" id="IPR002223">
    <property type="entry name" value="Kunitz_BPTI"/>
</dbReference>
<dbReference type="PANTHER" id="PTHR47364">
    <property type="entry name" value="CYSTEINE PROTEINASE INHIBITOR 5"/>
    <property type="match status" value="1"/>
</dbReference>
<dbReference type="Pfam" id="PF00014">
    <property type="entry name" value="Kunitz_BPTI"/>
    <property type="match status" value="1"/>
</dbReference>
<keyword evidence="8" id="KW-1185">Reference proteome</keyword>
<dbReference type="CDD" id="cd00109">
    <property type="entry name" value="Kunitz-type"/>
    <property type="match status" value="1"/>
</dbReference>
<dbReference type="InterPro" id="IPR000782">
    <property type="entry name" value="FAS1_domain"/>
</dbReference>
<dbReference type="GO" id="GO:0004869">
    <property type="term" value="F:cysteine-type endopeptidase inhibitor activity"/>
    <property type="evidence" value="ECO:0007669"/>
    <property type="project" value="InterPro"/>
</dbReference>
<dbReference type="OrthoDB" id="4473401at2759"/>
<evidence type="ECO:0000256" key="1">
    <source>
        <dbReference type="ARBA" id="ARBA00022690"/>
    </source>
</evidence>
<dbReference type="FunFam" id="4.10.410.10:FF:000020">
    <property type="entry name" value="Collagen, type VI, alpha 3"/>
    <property type="match status" value="1"/>
</dbReference>
<reference evidence="7" key="1">
    <citation type="submission" date="2021-11" db="EMBL/GenBank/DDBJ databases">
        <authorList>
            <person name="Schell T."/>
        </authorList>
    </citation>
    <scope>NUCLEOTIDE SEQUENCE</scope>
    <source>
        <strain evidence="7">M5</strain>
    </source>
</reference>
<feature type="signal peptide" evidence="5">
    <location>
        <begin position="1"/>
        <end position="24"/>
    </location>
</feature>
<organism evidence="7 8">
    <name type="scientific">Daphnia galeata</name>
    <dbReference type="NCBI Taxonomy" id="27404"/>
    <lineage>
        <taxon>Eukaryota</taxon>
        <taxon>Metazoa</taxon>
        <taxon>Ecdysozoa</taxon>
        <taxon>Arthropoda</taxon>
        <taxon>Crustacea</taxon>
        <taxon>Branchiopoda</taxon>
        <taxon>Diplostraca</taxon>
        <taxon>Cladocera</taxon>
        <taxon>Anomopoda</taxon>
        <taxon>Daphniidae</taxon>
        <taxon>Daphnia</taxon>
    </lineage>
</organism>
<proteinExistence type="predicted"/>
<comment type="caution">
    <text evidence="7">The sequence shown here is derived from an EMBL/GenBank/DDBJ whole genome shotgun (WGS) entry which is preliminary data.</text>
</comment>
<dbReference type="SMART" id="SM00043">
    <property type="entry name" value="CY"/>
    <property type="match status" value="1"/>
</dbReference>
<evidence type="ECO:0000256" key="2">
    <source>
        <dbReference type="ARBA" id="ARBA00022900"/>
    </source>
</evidence>
<dbReference type="SUPFAM" id="SSF54403">
    <property type="entry name" value="Cystatin/monellin"/>
    <property type="match status" value="1"/>
</dbReference>